<dbReference type="Gene3D" id="3.40.50.720">
    <property type="entry name" value="NAD(P)-binding Rossmann-like Domain"/>
    <property type="match status" value="1"/>
</dbReference>
<dbReference type="Gene3D" id="3.30.360.10">
    <property type="entry name" value="Dihydrodipicolinate Reductase, domain 2"/>
    <property type="match status" value="1"/>
</dbReference>
<dbReference type="EMBL" id="JASJOS010000011">
    <property type="protein sequence ID" value="MDJ1483544.1"/>
    <property type="molecule type" value="Genomic_DNA"/>
</dbReference>
<dbReference type="RefSeq" id="WP_313983546.1">
    <property type="nucleotide sequence ID" value="NZ_JASJOS010000011.1"/>
</dbReference>
<name>A0AAE3UB96_9BACT</name>
<evidence type="ECO:0000256" key="1">
    <source>
        <dbReference type="ARBA" id="ARBA00023002"/>
    </source>
</evidence>
<protein>
    <submittedName>
        <fullName evidence="4">Saccharopine dehydrogenase C-terminal domain-containing protein</fullName>
    </submittedName>
</protein>
<dbReference type="GO" id="GO:0005737">
    <property type="term" value="C:cytoplasm"/>
    <property type="evidence" value="ECO:0007669"/>
    <property type="project" value="TreeGrafter"/>
</dbReference>
<evidence type="ECO:0000259" key="3">
    <source>
        <dbReference type="Pfam" id="PF16653"/>
    </source>
</evidence>
<dbReference type="PANTHER" id="PTHR11133">
    <property type="entry name" value="SACCHAROPINE DEHYDROGENASE"/>
    <property type="match status" value="1"/>
</dbReference>
<evidence type="ECO:0000313" key="4">
    <source>
        <dbReference type="EMBL" id="MDJ1483544.1"/>
    </source>
</evidence>
<dbReference type="Proteomes" id="UP001241110">
    <property type="component" value="Unassembled WGS sequence"/>
</dbReference>
<dbReference type="SUPFAM" id="SSF51735">
    <property type="entry name" value="NAD(P)-binding Rossmann-fold domains"/>
    <property type="match status" value="1"/>
</dbReference>
<sequence>MTLVSENSGEQKRILILGAGRSSTYLIDYLAKVAPERNWKLIVGDMELAPAQRKTEMYPHVDSILFDVFDQKQREMQINQADVVISMLPAIYHVHVARACMRFSKHLFTASYISSEVRELNIEATRKNLLILMECGLDPGLDHMSAMRIIDRIHEKGGKISLLRSWCGGQISKQNNDNPWKYKFTWNPRNLVVSGQSMVKFLHHGQYKFIPSHQVFARVENVNIKGFGEMEGYGNRDSLNYREAYRVPEVNTLLRGTLRPKGFSEAWQILVRLGLTESVHRIEGSENLTYREWVELFLEEKSELSLAEQVAEYLNVDVNSEAMRKVIWLGLFSDEKIGIANATPAEILQHLLEKKWQLTSEEEDIIAVQHEIEYELNGEHKRLVSSLLVRGEDFIHTAMAKTVGYPLAVAVKLLLEGKITARGVQIPVVKEIYEPVLTELEHLGLVFQEEETTIANSVEA</sequence>
<evidence type="ECO:0000313" key="5">
    <source>
        <dbReference type="Proteomes" id="UP001241110"/>
    </source>
</evidence>
<feature type="domain" description="Saccharopine dehydrogenase NADP binding" evidence="2">
    <location>
        <begin position="14"/>
        <end position="129"/>
    </location>
</feature>
<evidence type="ECO:0000259" key="2">
    <source>
        <dbReference type="Pfam" id="PF03435"/>
    </source>
</evidence>
<dbReference type="Gene3D" id="1.10.1870.10">
    <property type="entry name" value="Domain 3, Saccharopine reductase"/>
    <property type="match status" value="1"/>
</dbReference>
<dbReference type="GO" id="GO:0019878">
    <property type="term" value="P:lysine biosynthetic process via aminoadipic acid"/>
    <property type="evidence" value="ECO:0007669"/>
    <property type="project" value="TreeGrafter"/>
</dbReference>
<accession>A0AAE3UB96</accession>
<dbReference type="Pfam" id="PF16653">
    <property type="entry name" value="Sacchrp_dh_C"/>
    <property type="match status" value="1"/>
</dbReference>
<proteinExistence type="predicted"/>
<gene>
    <name evidence="4" type="ORF">QNI16_23805</name>
</gene>
<dbReference type="AlphaFoldDB" id="A0AAE3UB96"/>
<dbReference type="SUPFAM" id="SSF55347">
    <property type="entry name" value="Glyceraldehyde-3-phosphate dehydrogenase-like, C-terminal domain"/>
    <property type="match status" value="1"/>
</dbReference>
<dbReference type="Pfam" id="PF03435">
    <property type="entry name" value="Sacchrp_dh_NADP"/>
    <property type="match status" value="1"/>
</dbReference>
<dbReference type="InterPro" id="IPR036291">
    <property type="entry name" value="NAD(P)-bd_dom_sf"/>
</dbReference>
<keyword evidence="1" id="KW-0560">Oxidoreductase</keyword>
<comment type="caution">
    <text evidence="4">The sequence shown here is derived from an EMBL/GenBank/DDBJ whole genome shotgun (WGS) entry which is preliminary data.</text>
</comment>
<dbReference type="InterPro" id="IPR051168">
    <property type="entry name" value="AASS"/>
</dbReference>
<dbReference type="GO" id="GO:0004753">
    <property type="term" value="F:saccharopine dehydrogenase activity"/>
    <property type="evidence" value="ECO:0007669"/>
    <property type="project" value="TreeGrafter"/>
</dbReference>
<dbReference type="InterPro" id="IPR032095">
    <property type="entry name" value="Sacchrp_dh-like_C"/>
</dbReference>
<dbReference type="InterPro" id="IPR005097">
    <property type="entry name" value="Sacchrp_dh_NADP-bd"/>
</dbReference>
<dbReference type="PANTHER" id="PTHR11133:SF22">
    <property type="entry name" value="ALPHA-AMINOADIPIC SEMIALDEHYDE SYNTHASE, MITOCHONDRIAL"/>
    <property type="match status" value="1"/>
</dbReference>
<organism evidence="4 5">
    <name type="scientific">Xanthocytophaga flava</name>
    <dbReference type="NCBI Taxonomy" id="3048013"/>
    <lineage>
        <taxon>Bacteria</taxon>
        <taxon>Pseudomonadati</taxon>
        <taxon>Bacteroidota</taxon>
        <taxon>Cytophagia</taxon>
        <taxon>Cytophagales</taxon>
        <taxon>Rhodocytophagaceae</taxon>
        <taxon>Xanthocytophaga</taxon>
    </lineage>
</organism>
<reference evidence="4" key="1">
    <citation type="submission" date="2023-05" db="EMBL/GenBank/DDBJ databases">
        <authorList>
            <person name="Zhang X."/>
        </authorList>
    </citation>
    <scope>NUCLEOTIDE SEQUENCE</scope>
    <source>
        <strain evidence="4">YF14B1</strain>
    </source>
</reference>
<feature type="domain" description="Saccharopine dehydrogenase-like C-terminal" evidence="3">
    <location>
        <begin position="136"/>
        <end position="444"/>
    </location>
</feature>